<protein>
    <submittedName>
        <fullName evidence="1">Uncharacterized protein</fullName>
    </submittedName>
</protein>
<evidence type="ECO:0000313" key="1">
    <source>
        <dbReference type="EMBL" id="VFJ51508.1"/>
    </source>
</evidence>
<proteinExistence type="predicted"/>
<name>A0A450SFA7_9GAMM</name>
<reference evidence="1" key="1">
    <citation type="submission" date="2019-02" db="EMBL/GenBank/DDBJ databases">
        <authorList>
            <person name="Gruber-Vodicka R. H."/>
            <person name="Seah K. B. B."/>
        </authorList>
    </citation>
    <scope>NUCLEOTIDE SEQUENCE</scope>
    <source>
        <strain evidence="1">BECK_BZ15</strain>
    </source>
</reference>
<dbReference type="EMBL" id="CAADEW010000031">
    <property type="protein sequence ID" value="VFJ51508.1"/>
    <property type="molecule type" value="Genomic_DNA"/>
</dbReference>
<sequence>MPVHLNACSIHRPQGDRLQPRINLEAEAIVAMLNLIESGDMDLLLMDIVSSGQTEP</sequence>
<gene>
    <name evidence="1" type="ORF">BECKFW1821A_GA0114235_103132</name>
</gene>
<accession>A0A450SFA7</accession>
<organism evidence="1">
    <name type="scientific">Candidatus Kentrum sp. FW</name>
    <dbReference type="NCBI Taxonomy" id="2126338"/>
    <lineage>
        <taxon>Bacteria</taxon>
        <taxon>Pseudomonadati</taxon>
        <taxon>Pseudomonadota</taxon>
        <taxon>Gammaproteobacteria</taxon>
        <taxon>Candidatus Kentrum</taxon>
    </lineage>
</organism>
<dbReference type="AlphaFoldDB" id="A0A450SFA7"/>